<sequence length="225" mass="24815">MGRSLGRYQRFVGCLVLGILAAFFALFLGHTEPLILGKPAAVSVAQTAPVFANPRQVAGEIYAKLPNFPLENTYIRQETNQVASESTLIERLIVYHTTVKGRSPVYRLDWKITLGDFLGVNDFLQGSTYPGTSYLKENPMAGDMAVIQALNRQERQQLIQTLVNYYSPLAGIPLESPQQPSRPMVEPDVVTPQLPPASQPGEAQLLSPRQEPRPTPTGDARFLLP</sequence>
<proteinExistence type="predicted"/>
<dbReference type="RefSeq" id="WP_277868125.1">
    <property type="nucleotide sequence ID" value="NZ_JAKKUT010000008.1"/>
</dbReference>
<gene>
    <name evidence="2" type="ORF">L3556_14875</name>
</gene>
<organism evidence="2 3">
    <name type="scientific">Candidatus Synechococcus calcipolaris G9</name>
    <dbReference type="NCBI Taxonomy" id="1497997"/>
    <lineage>
        <taxon>Bacteria</taxon>
        <taxon>Bacillati</taxon>
        <taxon>Cyanobacteriota</taxon>
        <taxon>Cyanophyceae</taxon>
        <taxon>Synechococcales</taxon>
        <taxon>Synechococcaceae</taxon>
        <taxon>Synechococcus</taxon>
    </lineage>
</organism>
<protein>
    <submittedName>
        <fullName evidence="2">Uncharacterized protein</fullName>
    </submittedName>
</protein>
<evidence type="ECO:0000313" key="3">
    <source>
        <dbReference type="Proteomes" id="UP001154265"/>
    </source>
</evidence>
<feature type="region of interest" description="Disordered" evidence="1">
    <location>
        <begin position="174"/>
        <end position="225"/>
    </location>
</feature>
<evidence type="ECO:0000256" key="1">
    <source>
        <dbReference type="SAM" id="MobiDB-lite"/>
    </source>
</evidence>
<reference evidence="2" key="1">
    <citation type="journal article" date="2022" name="Genome Biol. Evol.">
        <title>A New Gene Family Diagnostic for Intracellular Biomineralization of Amorphous Ca Carbonates by Cyanobacteria.</title>
        <authorList>
            <person name="Benzerara K."/>
            <person name="Duprat E."/>
            <person name="Bitard-Feildel T."/>
            <person name="Caumes G."/>
            <person name="Cassier-Chauvat C."/>
            <person name="Chauvat F."/>
            <person name="Dezi M."/>
            <person name="Diop S.I."/>
            <person name="Gaschignard G."/>
            <person name="Gorgen S."/>
            <person name="Gugger M."/>
            <person name="Lopez-Garcia P."/>
            <person name="Millet M."/>
            <person name="Skouri-Panet F."/>
            <person name="Moreira D."/>
            <person name="Callebaut I."/>
        </authorList>
    </citation>
    <scope>NUCLEOTIDE SEQUENCE</scope>
    <source>
        <strain evidence="2">G9</strain>
    </source>
</reference>
<accession>A0ABT6F2V4</accession>
<dbReference type="EMBL" id="JAKKUT010000008">
    <property type="protein sequence ID" value="MDG2992201.1"/>
    <property type="molecule type" value="Genomic_DNA"/>
</dbReference>
<keyword evidence="3" id="KW-1185">Reference proteome</keyword>
<name>A0ABT6F2V4_9SYNE</name>
<comment type="caution">
    <text evidence="2">The sequence shown here is derived from an EMBL/GenBank/DDBJ whole genome shotgun (WGS) entry which is preliminary data.</text>
</comment>
<reference evidence="2" key="2">
    <citation type="submission" date="2022-01" db="EMBL/GenBank/DDBJ databases">
        <authorList>
            <person name="Zivanovic Y."/>
            <person name="Moreira D."/>
            <person name="Lopez-Garcia P."/>
        </authorList>
    </citation>
    <scope>NUCLEOTIDE SEQUENCE</scope>
    <source>
        <strain evidence="2">G9</strain>
    </source>
</reference>
<dbReference type="Proteomes" id="UP001154265">
    <property type="component" value="Unassembled WGS sequence"/>
</dbReference>
<evidence type="ECO:0000313" key="2">
    <source>
        <dbReference type="EMBL" id="MDG2992201.1"/>
    </source>
</evidence>